<comment type="similarity">
    <text evidence="2">Belongs to the nitronate monooxygenase family. NMO class I subfamily.</text>
</comment>
<evidence type="ECO:0000256" key="4">
    <source>
        <dbReference type="ARBA" id="ARBA00022630"/>
    </source>
</evidence>
<dbReference type="Proteomes" id="UP000199340">
    <property type="component" value="Unassembled WGS sequence"/>
</dbReference>
<dbReference type="AlphaFoldDB" id="A0A1G8GSS1"/>
<keyword evidence="5" id="KW-0288">FMN</keyword>
<keyword evidence="11" id="KW-1185">Reference proteome</keyword>
<name>A0A1G8GSS1_9RHOB</name>
<evidence type="ECO:0000256" key="2">
    <source>
        <dbReference type="ARBA" id="ARBA00009881"/>
    </source>
</evidence>
<evidence type="ECO:0000256" key="7">
    <source>
        <dbReference type="ARBA" id="ARBA00023033"/>
    </source>
</evidence>
<dbReference type="GO" id="GO:0018580">
    <property type="term" value="F:nitronate monooxygenase activity"/>
    <property type="evidence" value="ECO:0007669"/>
    <property type="project" value="InterPro"/>
</dbReference>
<comment type="cofactor">
    <cofactor evidence="1">
        <name>FMN</name>
        <dbReference type="ChEBI" id="CHEBI:58210"/>
    </cofactor>
</comment>
<keyword evidence="4" id="KW-0285">Flavoprotein</keyword>
<dbReference type="STRING" id="490829.SAMN05421850_101211"/>
<dbReference type="SUPFAM" id="SSF51412">
    <property type="entry name" value="Inosine monophosphate dehydrogenase (IMPDH)"/>
    <property type="match status" value="1"/>
</dbReference>
<evidence type="ECO:0000256" key="1">
    <source>
        <dbReference type="ARBA" id="ARBA00001917"/>
    </source>
</evidence>
<dbReference type="CDD" id="cd04730">
    <property type="entry name" value="NPD_like"/>
    <property type="match status" value="1"/>
</dbReference>
<keyword evidence="6" id="KW-0560">Oxidoreductase</keyword>
<evidence type="ECO:0000256" key="5">
    <source>
        <dbReference type="ARBA" id="ARBA00022643"/>
    </source>
</evidence>
<evidence type="ECO:0000256" key="9">
    <source>
        <dbReference type="ARBA" id="ARBA00049401"/>
    </source>
</evidence>
<proteinExistence type="inferred from homology"/>
<reference evidence="10 11" key="1">
    <citation type="submission" date="2016-10" db="EMBL/GenBank/DDBJ databases">
        <authorList>
            <person name="de Groot N.N."/>
        </authorList>
    </citation>
    <scope>NUCLEOTIDE SEQUENCE [LARGE SCALE GENOMIC DNA]</scope>
    <source>
        <strain evidence="10 11">DSM 28010</strain>
    </source>
</reference>
<evidence type="ECO:0000313" key="10">
    <source>
        <dbReference type="EMBL" id="SDH97446.1"/>
    </source>
</evidence>
<dbReference type="Gene3D" id="3.20.20.70">
    <property type="entry name" value="Aldolase class I"/>
    <property type="match status" value="1"/>
</dbReference>
<gene>
    <name evidence="10" type="ORF">SAMN05421850_101211</name>
</gene>
<evidence type="ECO:0000313" key="11">
    <source>
        <dbReference type="Proteomes" id="UP000199340"/>
    </source>
</evidence>
<evidence type="ECO:0000256" key="8">
    <source>
        <dbReference type="ARBA" id="ARBA00031155"/>
    </source>
</evidence>
<dbReference type="EMBL" id="FNEB01000001">
    <property type="protein sequence ID" value="SDH97446.1"/>
    <property type="molecule type" value="Genomic_DNA"/>
</dbReference>
<keyword evidence="7 10" id="KW-0503">Monooxygenase</keyword>
<dbReference type="InterPro" id="IPR013785">
    <property type="entry name" value="Aldolase_TIM"/>
</dbReference>
<evidence type="ECO:0000256" key="3">
    <source>
        <dbReference type="ARBA" id="ARBA00022575"/>
    </source>
</evidence>
<keyword evidence="3" id="KW-0216">Detoxification</keyword>
<dbReference type="OrthoDB" id="9778912at2"/>
<dbReference type="Pfam" id="PF03060">
    <property type="entry name" value="NMO"/>
    <property type="match status" value="1"/>
</dbReference>
<evidence type="ECO:0000256" key="6">
    <source>
        <dbReference type="ARBA" id="ARBA00023002"/>
    </source>
</evidence>
<dbReference type="PANTHER" id="PTHR42747:SF3">
    <property type="entry name" value="NITRONATE MONOOXYGENASE-RELATED"/>
    <property type="match status" value="1"/>
</dbReference>
<protein>
    <recommendedName>
        <fullName evidence="8">Propionate 3-nitronate monooxygenase</fullName>
    </recommendedName>
</protein>
<comment type="catalytic activity">
    <reaction evidence="9">
        <text>3 propionate 3-nitronate + 3 O2 + H2O = 3 3-oxopropanoate + 2 nitrate + nitrite + H2O2 + 3 H(+)</text>
        <dbReference type="Rhea" id="RHEA:57332"/>
        <dbReference type="ChEBI" id="CHEBI:15377"/>
        <dbReference type="ChEBI" id="CHEBI:15378"/>
        <dbReference type="ChEBI" id="CHEBI:15379"/>
        <dbReference type="ChEBI" id="CHEBI:16240"/>
        <dbReference type="ChEBI" id="CHEBI:16301"/>
        <dbReference type="ChEBI" id="CHEBI:17632"/>
        <dbReference type="ChEBI" id="CHEBI:33190"/>
        <dbReference type="ChEBI" id="CHEBI:136067"/>
    </reaction>
</comment>
<sequence length="359" mass="36004">MGQAGISDNVRSFCSDYGLDLPVLMAPMAGASPVGLSVAVANAGAMGGCGALLMSPDGIADWAAGFRKQSNGAFQMNLWVPDPDPLRDPAHEAALAGFLAGWGPGPDLPGDGPFVQDFDAQFEAVLAAGVPVFSTIMGLLSQQQAAALKSRGIRWFATVTTLAEARAAEAAGAEALIVQGAEAGGHRGAFDAEGAEARAIGGLALIPAVADATTVPLIAAGGIADGRAMAAALVLGASAVMIGTALLRTPEAGLAPGWADTLDRLPPENTVLTHAFSGRAGRAVASPYVIAAQTGPAPAPYPVQRALTQPMRDAAAAAGNTDAMQMWAGQAAGRARAISADQVVRDIWAGALEVLPGLA</sequence>
<dbReference type="GO" id="GO:0009636">
    <property type="term" value="P:response to toxic substance"/>
    <property type="evidence" value="ECO:0007669"/>
    <property type="project" value="UniProtKB-KW"/>
</dbReference>
<organism evidence="10 11">
    <name type="scientific">Lutimaribacter saemankumensis</name>
    <dbReference type="NCBI Taxonomy" id="490829"/>
    <lineage>
        <taxon>Bacteria</taxon>
        <taxon>Pseudomonadati</taxon>
        <taxon>Pseudomonadota</taxon>
        <taxon>Alphaproteobacteria</taxon>
        <taxon>Rhodobacterales</taxon>
        <taxon>Roseobacteraceae</taxon>
        <taxon>Lutimaribacter</taxon>
    </lineage>
</organism>
<dbReference type="PANTHER" id="PTHR42747">
    <property type="entry name" value="NITRONATE MONOOXYGENASE-RELATED"/>
    <property type="match status" value="1"/>
</dbReference>
<dbReference type="InterPro" id="IPR004136">
    <property type="entry name" value="NMO"/>
</dbReference>
<accession>A0A1G8GSS1</accession>